<dbReference type="AlphaFoldDB" id="A0A2S4AJG4"/>
<dbReference type="GO" id="GO:0008768">
    <property type="term" value="F:UDP-sugar diphosphatase activity"/>
    <property type="evidence" value="ECO:0007669"/>
    <property type="project" value="TreeGrafter"/>
</dbReference>
<protein>
    <submittedName>
        <fullName evidence="7">Bifunctional metallophosphatase/5'-nucleotidase</fullName>
    </submittedName>
</protein>
<feature type="domain" description="Calcineurin-like phosphoesterase" evidence="5">
    <location>
        <begin position="76"/>
        <end position="339"/>
    </location>
</feature>
<dbReference type="OrthoDB" id="9803927at2"/>
<dbReference type="InterPro" id="IPR029052">
    <property type="entry name" value="Metallo-depent_PP-like"/>
</dbReference>
<proteinExistence type="inferred from homology"/>
<dbReference type="SUPFAM" id="SSF55816">
    <property type="entry name" value="5'-nucleotidase (syn. UDP-sugar hydrolase), C-terminal domain"/>
    <property type="match status" value="1"/>
</dbReference>
<evidence type="ECO:0000313" key="7">
    <source>
        <dbReference type="EMBL" id="POH81372.1"/>
    </source>
</evidence>
<dbReference type="GO" id="GO:0008253">
    <property type="term" value="F:5'-nucleotidase activity"/>
    <property type="evidence" value="ECO:0007669"/>
    <property type="project" value="TreeGrafter"/>
</dbReference>
<dbReference type="GO" id="GO:0000166">
    <property type="term" value="F:nucleotide binding"/>
    <property type="evidence" value="ECO:0007669"/>
    <property type="project" value="UniProtKB-KW"/>
</dbReference>
<evidence type="ECO:0000313" key="8">
    <source>
        <dbReference type="Proteomes" id="UP000237068"/>
    </source>
</evidence>
<keyword evidence="3 4" id="KW-0732">Signal</keyword>
<dbReference type="PRINTS" id="PR01607">
    <property type="entry name" value="APYRASEFAMLY"/>
</dbReference>
<keyword evidence="2" id="KW-0964">Secreted</keyword>
<evidence type="ECO:0000259" key="5">
    <source>
        <dbReference type="Pfam" id="PF00149"/>
    </source>
</evidence>
<comment type="subcellular location">
    <subcellularLocation>
        <location evidence="1">Secreted</location>
    </subcellularLocation>
</comment>
<dbReference type="GO" id="GO:0005576">
    <property type="term" value="C:extracellular region"/>
    <property type="evidence" value="ECO:0007669"/>
    <property type="project" value="UniProtKB-SubCell"/>
</dbReference>
<keyword evidence="4" id="KW-0547">Nucleotide-binding</keyword>
<evidence type="ECO:0000256" key="3">
    <source>
        <dbReference type="ARBA" id="ARBA00022729"/>
    </source>
</evidence>
<evidence type="ECO:0000259" key="6">
    <source>
        <dbReference type="Pfam" id="PF02872"/>
    </source>
</evidence>
<reference evidence="7 8" key="1">
    <citation type="submission" date="2018-01" db="EMBL/GenBank/DDBJ databases">
        <title>Denitrification phenotypes of diverse strains of Pseudomonas stutzeri.</title>
        <authorList>
            <person name="Milligan D.A."/>
            <person name="Bergaust L."/>
            <person name="Bakken L.R."/>
            <person name="Frostegard A."/>
        </authorList>
    </citation>
    <scope>NUCLEOTIDE SEQUENCE [LARGE SCALE GENOMIC DNA]</scope>
    <source>
        <strain evidence="7 8">24a13</strain>
    </source>
</reference>
<evidence type="ECO:0000256" key="1">
    <source>
        <dbReference type="ARBA" id="ARBA00004613"/>
    </source>
</evidence>
<dbReference type="InterPro" id="IPR008334">
    <property type="entry name" value="5'-Nucleotdase_C"/>
</dbReference>
<dbReference type="InterPro" id="IPR036907">
    <property type="entry name" value="5'-Nucleotdase_C_sf"/>
</dbReference>
<dbReference type="PANTHER" id="PTHR11575">
    <property type="entry name" value="5'-NUCLEOTIDASE-RELATED"/>
    <property type="match status" value="1"/>
</dbReference>
<accession>A0A2S4AJG4</accession>
<feature type="domain" description="5'-Nucleotidase C-terminal" evidence="6">
    <location>
        <begin position="425"/>
        <end position="571"/>
    </location>
</feature>
<dbReference type="InterPro" id="IPR004843">
    <property type="entry name" value="Calcineurin-like_PHP"/>
</dbReference>
<dbReference type="PANTHER" id="PTHR11575:SF24">
    <property type="entry name" value="5'-NUCLEOTIDASE"/>
    <property type="match status" value="1"/>
</dbReference>
<dbReference type="FunFam" id="3.90.780.10:FF:000004">
    <property type="entry name" value="UDP-sugar hydrolase, putative"/>
    <property type="match status" value="1"/>
</dbReference>
<dbReference type="Gene3D" id="3.90.780.10">
    <property type="entry name" value="5'-Nucleotidase, C-terminal domain"/>
    <property type="match status" value="1"/>
</dbReference>
<dbReference type="RefSeq" id="WP_103457484.1">
    <property type="nucleotide sequence ID" value="NZ_JAMOHQ010000018.1"/>
</dbReference>
<dbReference type="GO" id="GO:0009166">
    <property type="term" value="P:nucleotide catabolic process"/>
    <property type="evidence" value="ECO:0007669"/>
    <property type="project" value="InterPro"/>
</dbReference>
<evidence type="ECO:0000256" key="4">
    <source>
        <dbReference type="RuleBase" id="RU362119"/>
    </source>
</evidence>
<dbReference type="InterPro" id="IPR006179">
    <property type="entry name" value="5_nucleotidase/apyrase"/>
</dbReference>
<dbReference type="EMBL" id="PPXG01000008">
    <property type="protein sequence ID" value="POH81372.1"/>
    <property type="molecule type" value="Genomic_DNA"/>
</dbReference>
<comment type="similarity">
    <text evidence="4">Belongs to the 5'-nucleotidase family.</text>
</comment>
<comment type="caution">
    <text evidence="7">The sequence shown here is derived from an EMBL/GenBank/DDBJ whole genome shotgun (WGS) entry which is preliminary data.</text>
</comment>
<dbReference type="GO" id="GO:0030288">
    <property type="term" value="C:outer membrane-bounded periplasmic space"/>
    <property type="evidence" value="ECO:0007669"/>
    <property type="project" value="TreeGrafter"/>
</dbReference>
<sequence length="609" mass="65168">MRKRALDWLIAAGLIGLATPALAQAQQPLQKQPEHGSIEQDYREERLEGLQARQQASERRSWRAPDWRPEPVVSVNILGINDFHGQLSPRTVAGRPAGGAAVLASYLKSASREYTLIVHDGDQVGASPPNSALLRDEPAISLLNLLANQFCRPFSWQMELSRRAQTLAQQRCNVIGTLGNHEFDYGKQELLRQLTGGNHANGPYLEDIWQGARYPTVSSNVIDQSTGQSLLPPYSIYNAGGVRIGVIGAALKETPSIVSPSGVAGLSFIDEAAAINRSVAELRSQGVRAIVVALHQGGQQTSYNGPTNAEADTVVGPVVDIIEHLDDEVDVVLSGHAHGFTNALLPNANGKPILVTQAFSAGTAYADIELLVSRRSRDIVEKSAAILTTWGDQGAGLTPDPQVAALVAQADARVEPLVARVVGLAQTALTRSETPAGESALGNLIADAQRVATEAQISFMNPGGIRADLDSGEVTWGELFAIQPFANDLVSMDLTGAQIKTMLEQQWIGQSYPRLLKPSGIQYSWSASRPEGNRVIEMRDASGAPINPAATYRVTVNSFLAGGGDNFSVLTEGQNRVVGPVDLDALVGYIETLPQPFTANIEGRIQRAD</sequence>
<keyword evidence="4" id="KW-0378">Hydrolase</keyword>
<name>A0A2S4AJG4_STUST</name>
<gene>
    <name evidence="7" type="ORF">CXK91_18220</name>
</gene>
<evidence type="ECO:0000256" key="2">
    <source>
        <dbReference type="ARBA" id="ARBA00022525"/>
    </source>
</evidence>
<dbReference type="Gene3D" id="3.60.21.10">
    <property type="match status" value="1"/>
</dbReference>
<feature type="signal peptide" evidence="4">
    <location>
        <begin position="1"/>
        <end position="23"/>
    </location>
</feature>
<dbReference type="SUPFAM" id="SSF56300">
    <property type="entry name" value="Metallo-dependent phosphatases"/>
    <property type="match status" value="1"/>
</dbReference>
<organism evidence="7 8">
    <name type="scientific">Stutzerimonas stutzeri</name>
    <name type="common">Pseudomonas stutzeri</name>
    <dbReference type="NCBI Taxonomy" id="316"/>
    <lineage>
        <taxon>Bacteria</taxon>
        <taxon>Pseudomonadati</taxon>
        <taxon>Pseudomonadota</taxon>
        <taxon>Gammaproteobacteria</taxon>
        <taxon>Pseudomonadales</taxon>
        <taxon>Pseudomonadaceae</taxon>
        <taxon>Stutzerimonas</taxon>
    </lineage>
</organism>
<feature type="chain" id="PRO_5015375390" evidence="4">
    <location>
        <begin position="24"/>
        <end position="609"/>
    </location>
</feature>
<dbReference type="Pfam" id="PF02872">
    <property type="entry name" value="5_nucleotid_C"/>
    <property type="match status" value="1"/>
</dbReference>
<dbReference type="Proteomes" id="UP000237068">
    <property type="component" value="Unassembled WGS sequence"/>
</dbReference>
<dbReference type="Pfam" id="PF00149">
    <property type="entry name" value="Metallophos"/>
    <property type="match status" value="1"/>
</dbReference>